<name>A0AAU9UK47_EUPED</name>
<evidence type="ECO:0000313" key="3">
    <source>
        <dbReference type="Proteomes" id="UP001153954"/>
    </source>
</evidence>
<reference evidence="2" key="1">
    <citation type="submission" date="2022-03" db="EMBL/GenBank/DDBJ databases">
        <authorList>
            <person name="Tunstrom K."/>
        </authorList>
    </citation>
    <scope>NUCLEOTIDE SEQUENCE</scope>
</reference>
<proteinExistence type="predicted"/>
<comment type="caution">
    <text evidence="2">The sequence shown here is derived from an EMBL/GenBank/DDBJ whole genome shotgun (WGS) entry which is preliminary data.</text>
</comment>
<feature type="chain" id="PRO_5043448793" evidence="1">
    <location>
        <begin position="17"/>
        <end position="176"/>
    </location>
</feature>
<dbReference type="AlphaFoldDB" id="A0AAU9UK47"/>
<gene>
    <name evidence="2" type="ORF">EEDITHA_LOCUS14977</name>
</gene>
<protein>
    <submittedName>
        <fullName evidence="2">Uncharacterized protein</fullName>
    </submittedName>
</protein>
<evidence type="ECO:0000313" key="2">
    <source>
        <dbReference type="EMBL" id="CAH2100069.1"/>
    </source>
</evidence>
<dbReference type="EMBL" id="CAKOGL010000022">
    <property type="protein sequence ID" value="CAH2100069.1"/>
    <property type="molecule type" value="Genomic_DNA"/>
</dbReference>
<keyword evidence="1" id="KW-0732">Signal</keyword>
<keyword evidence="3" id="KW-1185">Reference proteome</keyword>
<sequence length="176" mass="20083">MLYFLLLLICCRSLTADTDSGDDNDFGESLITSLRSNANLDLSVDEEYEDLRAELLAYHSALASLASSRRSMLTTTCWRRGGICINYTLCPSYRQLNEVPGCKNRFNVCCLVWNQYEVRDLKDKGIGNIAFPWSIQQEFGGEGVVQVTPKNRKKRKKKNTTEIEKSKLFLLRNILL</sequence>
<organism evidence="2 3">
    <name type="scientific">Euphydryas editha</name>
    <name type="common">Edith's checkerspot</name>
    <dbReference type="NCBI Taxonomy" id="104508"/>
    <lineage>
        <taxon>Eukaryota</taxon>
        <taxon>Metazoa</taxon>
        <taxon>Ecdysozoa</taxon>
        <taxon>Arthropoda</taxon>
        <taxon>Hexapoda</taxon>
        <taxon>Insecta</taxon>
        <taxon>Pterygota</taxon>
        <taxon>Neoptera</taxon>
        <taxon>Endopterygota</taxon>
        <taxon>Lepidoptera</taxon>
        <taxon>Glossata</taxon>
        <taxon>Ditrysia</taxon>
        <taxon>Papilionoidea</taxon>
        <taxon>Nymphalidae</taxon>
        <taxon>Nymphalinae</taxon>
        <taxon>Euphydryas</taxon>
    </lineage>
</organism>
<dbReference type="Proteomes" id="UP001153954">
    <property type="component" value="Unassembled WGS sequence"/>
</dbReference>
<feature type="signal peptide" evidence="1">
    <location>
        <begin position="1"/>
        <end position="16"/>
    </location>
</feature>
<accession>A0AAU9UK47</accession>
<evidence type="ECO:0000256" key="1">
    <source>
        <dbReference type="SAM" id="SignalP"/>
    </source>
</evidence>